<evidence type="ECO:0000313" key="1">
    <source>
        <dbReference type="EMBL" id="KAI9914244.1"/>
    </source>
</evidence>
<dbReference type="Proteomes" id="UP001163321">
    <property type="component" value="Chromosome 4"/>
</dbReference>
<sequence>MRILKNAIELKRLTQEKTLKDVEQLLPSMLVGLDVSVRFHRITHFEYRVACGVFDMLDIVIVHGWLLDDQDHSTVGSRQRNAMKRLLTRSHECGC</sequence>
<organism evidence="1 2">
    <name type="scientific">Peronosclerospora sorghi</name>
    <dbReference type="NCBI Taxonomy" id="230839"/>
    <lineage>
        <taxon>Eukaryota</taxon>
        <taxon>Sar</taxon>
        <taxon>Stramenopiles</taxon>
        <taxon>Oomycota</taxon>
        <taxon>Peronosporomycetes</taxon>
        <taxon>Peronosporales</taxon>
        <taxon>Peronosporaceae</taxon>
        <taxon>Peronosclerospora</taxon>
    </lineage>
</organism>
<dbReference type="EMBL" id="CM047583">
    <property type="protein sequence ID" value="KAI9914244.1"/>
    <property type="molecule type" value="Genomic_DNA"/>
</dbReference>
<protein>
    <submittedName>
        <fullName evidence="1">Uncharacterized protein</fullName>
    </submittedName>
</protein>
<gene>
    <name evidence="1" type="ORF">PsorP6_006047</name>
</gene>
<evidence type="ECO:0000313" key="2">
    <source>
        <dbReference type="Proteomes" id="UP001163321"/>
    </source>
</evidence>
<keyword evidence="2" id="KW-1185">Reference proteome</keyword>
<accession>A0ACC0W664</accession>
<name>A0ACC0W664_9STRA</name>
<proteinExistence type="predicted"/>
<comment type="caution">
    <text evidence="1">The sequence shown here is derived from an EMBL/GenBank/DDBJ whole genome shotgun (WGS) entry which is preliminary data.</text>
</comment>
<reference evidence="1 2" key="1">
    <citation type="journal article" date="2022" name="bioRxiv">
        <title>The genome of the oomycete Peronosclerospora sorghi, a cosmopolitan pathogen of maize and sorghum, is inflated with dispersed pseudogenes.</title>
        <authorList>
            <person name="Fletcher K."/>
            <person name="Martin F."/>
            <person name="Isakeit T."/>
            <person name="Cavanaugh K."/>
            <person name="Magill C."/>
            <person name="Michelmore R."/>
        </authorList>
    </citation>
    <scope>NUCLEOTIDE SEQUENCE [LARGE SCALE GENOMIC DNA]</scope>
    <source>
        <strain evidence="1">P6</strain>
    </source>
</reference>